<proteinExistence type="predicted"/>
<dbReference type="GeneID" id="20253131"/>
<dbReference type="PANTHER" id="PTHR19871:SF14">
    <property type="entry name" value="DUF4062 DOMAIN-CONTAINING PROTEIN"/>
    <property type="match status" value="1"/>
</dbReference>
<dbReference type="Pfam" id="PF25469">
    <property type="entry name" value="WHD_NWD1"/>
    <property type="match status" value="1"/>
</dbReference>
<dbReference type="RefSeq" id="XP_009043876.1">
    <property type="nucleotide sequence ID" value="XM_009045628.1"/>
</dbReference>
<dbReference type="Proteomes" id="UP000030746">
    <property type="component" value="Unassembled WGS sequence"/>
</dbReference>
<evidence type="ECO:0000313" key="5">
    <source>
        <dbReference type="Proteomes" id="UP000030746"/>
    </source>
</evidence>
<feature type="domain" description="NWD1/2-like winged helix-turn-helix" evidence="3">
    <location>
        <begin position="48"/>
        <end position="158"/>
    </location>
</feature>
<dbReference type="STRING" id="225164.V4BCH5"/>
<feature type="non-terminal residue" evidence="4">
    <location>
        <position position="183"/>
    </location>
</feature>
<reference evidence="4 5" key="1">
    <citation type="journal article" date="2013" name="Nature">
        <title>Insights into bilaterian evolution from three spiralian genomes.</title>
        <authorList>
            <person name="Simakov O."/>
            <person name="Marletaz F."/>
            <person name="Cho S.J."/>
            <person name="Edsinger-Gonzales E."/>
            <person name="Havlak P."/>
            <person name="Hellsten U."/>
            <person name="Kuo D.H."/>
            <person name="Larsson T."/>
            <person name="Lv J."/>
            <person name="Arendt D."/>
            <person name="Savage R."/>
            <person name="Osoegawa K."/>
            <person name="de Jong P."/>
            <person name="Grimwood J."/>
            <person name="Chapman J.A."/>
            <person name="Shapiro H."/>
            <person name="Aerts A."/>
            <person name="Otillar R.P."/>
            <person name="Terry A.Y."/>
            <person name="Boore J.L."/>
            <person name="Grigoriev I.V."/>
            <person name="Lindberg D.R."/>
            <person name="Seaver E.C."/>
            <person name="Weisblat D.A."/>
            <person name="Putnam N.H."/>
            <person name="Rokhsar D.S."/>
        </authorList>
    </citation>
    <scope>NUCLEOTIDE SEQUENCE [LARGE SCALE GENOMIC DNA]</scope>
</reference>
<keyword evidence="2" id="KW-0677">Repeat</keyword>
<keyword evidence="5" id="KW-1185">Reference proteome</keyword>
<keyword evidence="1" id="KW-0853">WD repeat</keyword>
<dbReference type="EMBL" id="KB199650">
    <property type="protein sequence ID" value="ESP05331.1"/>
    <property type="molecule type" value="Genomic_DNA"/>
</dbReference>
<dbReference type="AlphaFoldDB" id="V4BCH5"/>
<feature type="non-terminal residue" evidence="4">
    <location>
        <position position="1"/>
    </location>
</feature>
<dbReference type="HOGENOM" id="CLU_104033_0_0_1"/>
<evidence type="ECO:0000256" key="2">
    <source>
        <dbReference type="ARBA" id="ARBA00022737"/>
    </source>
</evidence>
<dbReference type="InterPro" id="IPR057588">
    <property type="entry name" value="NWD1/2-like_WH"/>
</dbReference>
<dbReference type="PANTHER" id="PTHR19871">
    <property type="entry name" value="BETA TRANSDUCIN-RELATED PROTEIN"/>
    <property type="match status" value="1"/>
</dbReference>
<evidence type="ECO:0000313" key="4">
    <source>
        <dbReference type="EMBL" id="ESP05331.1"/>
    </source>
</evidence>
<dbReference type="KEGG" id="lgi:LOTGIDRAFT_96949"/>
<organism evidence="4 5">
    <name type="scientific">Lottia gigantea</name>
    <name type="common">Giant owl limpet</name>
    <dbReference type="NCBI Taxonomy" id="225164"/>
    <lineage>
        <taxon>Eukaryota</taxon>
        <taxon>Metazoa</taxon>
        <taxon>Spiralia</taxon>
        <taxon>Lophotrochozoa</taxon>
        <taxon>Mollusca</taxon>
        <taxon>Gastropoda</taxon>
        <taxon>Patellogastropoda</taxon>
        <taxon>Lottioidea</taxon>
        <taxon>Lottiidae</taxon>
        <taxon>Lottia</taxon>
    </lineage>
</organism>
<name>V4BCH5_LOTGI</name>
<dbReference type="OMA" id="MEEIHRY"/>
<dbReference type="InterPro" id="IPR052752">
    <property type="entry name" value="NACHT-WD_repeat"/>
</dbReference>
<dbReference type="OrthoDB" id="2325716at2759"/>
<dbReference type="CTD" id="20253131"/>
<sequence length="183" mass="20675">RTITPKQMMMVRYVFNKCSAPIFVKLLASELKSVASYDEIDILKLPIDISDGMDVLLTKLEEKHGKTFVGKCLGSIAASKSGLSDCEINDILSLEESVLNEIYTEYQPPLRRVTPAHWLYLKESLEGFICSFDSDGVQVNMLKHDGLIQIITDRYLRRDKSKTLLHSVLADYFLGTWSDGPKP</sequence>
<protein>
    <recommendedName>
        <fullName evidence="3">NWD1/2-like winged helix-turn-helix domain-containing protein</fullName>
    </recommendedName>
</protein>
<evidence type="ECO:0000256" key="1">
    <source>
        <dbReference type="ARBA" id="ARBA00022574"/>
    </source>
</evidence>
<evidence type="ECO:0000259" key="3">
    <source>
        <dbReference type="Pfam" id="PF25469"/>
    </source>
</evidence>
<gene>
    <name evidence="4" type="ORF">LOTGIDRAFT_96949</name>
</gene>
<accession>V4BCH5</accession>